<evidence type="ECO:0000256" key="1">
    <source>
        <dbReference type="PIRSR" id="PIRSR637460-1"/>
    </source>
</evidence>
<gene>
    <name evidence="4" type="ORF">SAMN06265355_10582</name>
</gene>
<proteinExistence type="predicted"/>
<keyword evidence="4" id="KW-0378">Hydrolase</keyword>
<dbReference type="RefSeq" id="WP_089312223.1">
    <property type="nucleotide sequence ID" value="NZ_FZNP01000005.1"/>
</dbReference>
<organism evidence="4 5">
    <name type="scientific">Actinomadura mexicana</name>
    <dbReference type="NCBI Taxonomy" id="134959"/>
    <lineage>
        <taxon>Bacteria</taxon>
        <taxon>Bacillati</taxon>
        <taxon>Actinomycetota</taxon>
        <taxon>Actinomycetes</taxon>
        <taxon>Streptosporangiales</taxon>
        <taxon>Thermomonosporaceae</taxon>
        <taxon>Actinomadura</taxon>
    </lineage>
</organism>
<sequence>MISPVAWVRGRLGERGAALVLLALLLALTVVPLVAMPAARCEVFGSGCRTPDPGRRAEPVAVATRTITPVEVATRGAYVALGDSYSAGVGAEATVGDQNPLDRCHRTSKAYYHEVSQAFRFAKGTAFWACSGATTDDVLDGRGGEPPQIGRIGQDTSLITISIGGNDVGFSRVLAGCVVKLPWGRGCSAQGEEIARRMAELRQSLPALLAEITARAPYARVVVMSYPKAFSEVSGVDGDNITVPDQRWLNARAYELGGVIRQSVTEADARKAAGHRHGSVEFVDAFSAFAGHEVGSRDAYMNGLTLNLAALEAEPRSYHPTVAGQQALARLFVDQIRKGPGRALS</sequence>
<dbReference type="InterPro" id="IPR013830">
    <property type="entry name" value="SGNH_hydro"/>
</dbReference>
<dbReference type="PANTHER" id="PTHR37981">
    <property type="entry name" value="LIPASE 2"/>
    <property type="match status" value="1"/>
</dbReference>
<dbReference type="GO" id="GO:0004806">
    <property type="term" value="F:triacylglycerol lipase activity"/>
    <property type="evidence" value="ECO:0007669"/>
    <property type="project" value="TreeGrafter"/>
</dbReference>
<dbReference type="GO" id="GO:0019433">
    <property type="term" value="P:triglyceride catabolic process"/>
    <property type="evidence" value="ECO:0007669"/>
    <property type="project" value="TreeGrafter"/>
</dbReference>
<reference evidence="5" key="1">
    <citation type="submission" date="2017-06" db="EMBL/GenBank/DDBJ databases">
        <authorList>
            <person name="Varghese N."/>
            <person name="Submissions S."/>
        </authorList>
    </citation>
    <scope>NUCLEOTIDE SEQUENCE [LARGE SCALE GENOMIC DNA]</scope>
    <source>
        <strain evidence="5">DSM 44485</strain>
    </source>
</reference>
<evidence type="ECO:0000256" key="2">
    <source>
        <dbReference type="PIRSR" id="PIRSR637460-2"/>
    </source>
</evidence>
<accession>A0A238XZF1</accession>
<protein>
    <submittedName>
        <fullName evidence="4">GDSL-like Lipase/Acylhydrolase family protein</fullName>
    </submittedName>
</protein>
<dbReference type="InterPro" id="IPR037460">
    <property type="entry name" value="SEST-like"/>
</dbReference>
<keyword evidence="5" id="KW-1185">Reference proteome</keyword>
<feature type="disulfide bond" evidence="2">
    <location>
        <begin position="104"/>
        <end position="130"/>
    </location>
</feature>
<dbReference type="PANTHER" id="PTHR37981:SF1">
    <property type="entry name" value="SGNH HYDROLASE-TYPE ESTERASE DOMAIN-CONTAINING PROTEIN"/>
    <property type="match status" value="1"/>
</dbReference>
<feature type="active site" description="Nucleophile" evidence="1">
    <location>
        <position position="84"/>
    </location>
</feature>
<evidence type="ECO:0000313" key="4">
    <source>
        <dbReference type="EMBL" id="SNR63793.1"/>
    </source>
</evidence>
<dbReference type="InterPro" id="IPR036514">
    <property type="entry name" value="SGNH_hydro_sf"/>
</dbReference>
<dbReference type="CDD" id="cd01823">
    <property type="entry name" value="SEST_like"/>
    <property type="match status" value="1"/>
</dbReference>
<dbReference type="Pfam" id="PF13472">
    <property type="entry name" value="Lipase_GDSL_2"/>
    <property type="match status" value="1"/>
</dbReference>
<feature type="disulfide bond" evidence="2">
    <location>
        <begin position="177"/>
        <end position="187"/>
    </location>
</feature>
<dbReference type="Gene3D" id="3.40.50.1110">
    <property type="entry name" value="SGNH hydrolase"/>
    <property type="match status" value="1"/>
</dbReference>
<dbReference type="SUPFAM" id="SSF52266">
    <property type="entry name" value="SGNH hydrolase"/>
    <property type="match status" value="1"/>
</dbReference>
<dbReference type="OrthoDB" id="5503950at2"/>
<dbReference type="Proteomes" id="UP000198420">
    <property type="component" value="Unassembled WGS sequence"/>
</dbReference>
<feature type="active site" evidence="1">
    <location>
        <position position="319"/>
    </location>
</feature>
<keyword evidence="2" id="KW-1015">Disulfide bond</keyword>
<evidence type="ECO:0000313" key="5">
    <source>
        <dbReference type="Proteomes" id="UP000198420"/>
    </source>
</evidence>
<evidence type="ECO:0000259" key="3">
    <source>
        <dbReference type="Pfam" id="PF13472"/>
    </source>
</evidence>
<dbReference type="EMBL" id="FZNP01000005">
    <property type="protein sequence ID" value="SNR63793.1"/>
    <property type="molecule type" value="Genomic_DNA"/>
</dbReference>
<name>A0A238XZF1_9ACTN</name>
<dbReference type="AlphaFoldDB" id="A0A238XZF1"/>
<feature type="domain" description="SGNH hydrolase-type esterase" evidence="3">
    <location>
        <begin position="80"/>
        <end position="327"/>
    </location>
</feature>